<dbReference type="AlphaFoldDB" id="A0A9W7D3N4"/>
<protein>
    <submittedName>
        <fullName evidence="1">Unnamed protein product</fullName>
    </submittedName>
</protein>
<organism evidence="1 2">
    <name type="scientific">Phytophthora fragariaefolia</name>
    <dbReference type="NCBI Taxonomy" id="1490495"/>
    <lineage>
        <taxon>Eukaryota</taxon>
        <taxon>Sar</taxon>
        <taxon>Stramenopiles</taxon>
        <taxon>Oomycota</taxon>
        <taxon>Peronosporomycetes</taxon>
        <taxon>Peronosporales</taxon>
        <taxon>Peronosporaceae</taxon>
        <taxon>Phytophthora</taxon>
    </lineage>
</organism>
<evidence type="ECO:0000313" key="2">
    <source>
        <dbReference type="Proteomes" id="UP001165121"/>
    </source>
</evidence>
<keyword evidence="2" id="KW-1185">Reference proteome</keyword>
<dbReference type="OrthoDB" id="129653at2759"/>
<evidence type="ECO:0000313" key="1">
    <source>
        <dbReference type="EMBL" id="GMF55899.1"/>
    </source>
</evidence>
<accession>A0A9W7D3N4</accession>
<gene>
    <name evidence="1" type="ORF">Pfra01_002361400</name>
</gene>
<dbReference type="EMBL" id="BSXT01003871">
    <property type="protein sequence ID" value="GMF55899.1"/>
    <property type="molecule type" value="Genomic_DNA"/>
</dbReference>
<name>A0A9W7D3N4_9STRA</name>
<dbReference type="Proteomes" id="UP001165121">
    <property type="component" value="Unassembled WGS sequence"/>
</dbReference>
<comment type="caution">
    <text evidence="1">The sequence shown here is derived from an EMBL/GenBank/DDBJ whole genome shotgun (WGS) entry which is preliminary data.</text>
</comment>
<sequence>MPPRCETRREADVFLARLQGKGTAERLRLMKEHQTFLDGEREDDADFVGDAASEAPLVSDKTAAVMIASVHSAVAAPDRPPIGKVASYVAAAKKRMTVTGSQ</sequence>
<reference evidence="1" key="1">
    <citation type="submission" date="2023-04" db="EMBL/GenBank/DDBJ databases">
        <title>Phytophthora fragariaefolia NBRC 109709.</title>
        <authorList>
            <person name="Ichikawa N."/>
            <person name="Sato H."/>
            <person name="Tonouchi N."/>
        </authorList>
    </citation>
    <scope>NUCLEOTIDE SEQUENCE</scope>
    <source>
        <strain evidence="1">NBRC 109709</strain>
    </source>
</reference>
<proteinExistence type="predicted"/>